<dbReference type="Proteomes" id="UP000193498">
    <property type="component" value="Unassembled WGS sequence"/>
</dbReference>
<sequence length="405" mass="45337">MSSPIQTLAIIGGGIGGLNLAQALRRYNPSLRVTIYERIESREHKPQGWHLGINEWGLESLKEAQIDGLDSILEKNLVTGFIVYDEYLNELLRIGGPARDNELPKHATAIIHRTLLHNQLEKGLEIVYNKKFVKYEEHEDRVEVFFEDGTNVSADLLVGADGCWSLVRTQLAPGIVYSSVGVSNFGAVINAPTQEEIPTLYKALSFAMLRTSSPTGYSVLMGICQDEGDEKHMFFGLSWPDSIQSEPVPTEIEGTIHWAKQIVEENFHAEVALVFNKITAQDVILGGIRHVHTTNYQAVNPLKSIPHQRVTLLGDAAHAMTTNKGMGANTALKDSIDLAKALSQEDWRQALTEYEETMWKRGSAEVKDSLANTWRNHNIGLQFSIGKIFMRCLNAVFTWRNINHY</sequence>
<gene>
    <name evidence="6" type="ORF">K493DRAFT_335613</name>
</gene>
<dbReference type="InParanoid" id="A0A1Y1YP66"/>
<evidence type="ECO:0000256" key="3">
    <source>
        <dbReference type="ARBA" id="ARBA00023002"/>
    </source>
</evidence>
<evidence type="ECO:0000256" key="2">
    <source>
        <dbReference type="ARBA" id="ARBA00022827"/>
    </source>
</evidence>
<dbReference type="AlphaFoldDB" id="A0A1Y1YP66"/>
<name>A0A1Y1YP66_9FUNG</name>
<dbReference type="PRINTS" id="PR00420">
    <property type="entry name" value="RNGMNOXGNASE"/>
</dbReference>
<proteinExistence type="predicted"/>
<keyword evidence="2" id="KW-0274">FAD</keyword>
<dbReference type="PANTHER" id="PTHR47178">
    <property type="entry name" value="MONOOXYGENASE, FAD-BINDING"/>
    <property type="match status" value="1"/>
</dbReference>
<protein>
    <submittedName>
        <fullName evidence="6">FAD/NAD(P)-binding domain-containing protein</fullName>
    </submittedName>
</protein>
<dbReference type="GO" id="GO:0071949">
    <property type="term" value="F:FAD binding"/>
    <property type="evidence" value="ECO:0007669"/>
    <property type="project" value="InterPro"/>
</dbReference>
<dbReference type="GO" id="GO:0004497">
    <property type="term" value="F:monooxygenase activity"/>
    <property type="evidence" value="ECO:0007669"/>
    <property type="project" value="UniProtKB-KW"/>
</dbReference>
<keyword evidence="4" id="KW-0503">Monooxygenase</keyword>
<feature type="domain" description="FAD-binding" evidence="5">
    <location>
        <begin position="9"/>
        <end position="344"/>
    </location>
</feature>
<keyword evidence="1" id="KW-0285">Flavoprotein</keyword>
<reference evidence="6 7" key="1">
    <citation type="submission" date="2016-07" db="EMBL/GenBank/DDBJ databases">
        <title>Pervasive Adenine N6-methylation of Active Genes in Fungi.</title>
        <authorList>
            <consortium name="DOE Joint Genome Institute"/>
            <person name="Mondo S.J."/>
            <person name="Dannebaum R.O."/>
            <person name="Kuo R.C."/>
            <person name="Labutti K."/>
            <person name="Haridas S."/>
            <person name="Kuo A."/>
            <person name="Salamov A."/>
            <person name="Ahrendt S.R."/>
            <person name="Lipzen A."/>
            <person name="Sullivan W."/>
            <person name="Andreopoulos W.B."/>
            <person name="Clum A."/>
            <person name="Lindquist E."/>
            <person name="Daum C."/>
            <person name="Ramamoorthy G.K."/>
            <person name="Gryganskyi A."/>
            <person name="Culley D."/>
            <person name="Magnuson J.K."/>
            <person name="James T.Y."/>
            <person name="O'Malley M.A."/>
            <person name="Stajich J.E."/>
            <person name="Spatafora J.W."/>
            <person name="Visel A."/>
            <person name="Grigoriev I.V."/>
        </authorList>
    </citation>
    <scope>NUCLEOTIDE SEQUENCE [LARGE SCALE GENOMIC DNA]</scope>
    <source>
        <strain evidence="6 7">CBS 931.73</strain>
    </source>
</reference>
<keyword evidence="3" id="KW-0560">Oxidoreductase</keyword>
<dbReference type="Gene3D" id="3.50.50.60">
    <property type="entry name" value="FAD/NAD(P)-binding domain"/>
    <property type="match status" value="1"/>
</dbReference>
<keyword evidence="7" id="KW-1185">Reference proteome</keyword>
<dbReference type="STRING" id="1314790.A0A1Y1YP66"/>
<dbReference type="PANTHER" id="PTHR47178:SF6">
    <property type="entry name" value="FAD-BINDING DOMAIN-CONTAINING PROTEIN"/>
    <property type="match status" value="1"/>
</dbReference>
<evidence type="ECO:0000256" key="4">
    <source>
        <dbReference type="ARBA" id="ARBA00023033"/>
    </source>
</evidence>
<dbReference type="OrthoDB" id="655030at2759"/>
<dbReference type="Pfam" id="PF01494">
    <property type="entry name" value="FAD_binding_3"/>
    <property type="match status" value="1"/>
</dbReference>
<dbReference type="InterPro" id="IPR036188">
    <property type="entry name" value="FAD/NAD-bd_sf"/>
</dbReference>
<evidence type="ECO:0000256" key="1">
    <source>
        <dbReference type="ARBA" id="ARBA00022630"/>
    </source>
</evidence>
<dbReference type="InterPro" id="IPR002938">
    <property type="entry name" value="FAD-bd"/>
</dbReference>
<dbReference type="EMBL" id="MCFE01000092">
    <property type="protein sequence ID" value="ORX99792.1"/>
    <property type="molecule type" value="Genomic_DNA"/>
</dbReference>
<evidence type="ECO:0000313" key="7">
    <source>
        <dbReference type="Proteomes" id="UP000193498"/>
    </source>
</evidence>
<dbReference type="SUPFAM" id="SSF51905">
    <property type="entry name" value="FAD/NAD(P)-binding domain"/>
    <property type="match status" value="1"/>
</dbReference>
<accession>A0A1Y1YP66</accession>
<comment type="caution">
    <text evidence="6">The sequence shown here is derived from an EMBL/GenBank/DDBJ whole genome shotgun (WGS) entry which is preliminary data.</text>
</comment>
<evidence type="ECO:0000313" key="6">
    <source>
        <dbReference type="EMBL" id="ORX99792.1"/>
    </source>
</evidence>
<evidence type="ECO:0000259" key="5">
    <source>
        <dbReference type="Pfam" id="PF01494"/>
    </source>
</evidence>
<organism evidence="6 7">
    <name type="scientific">Basidiobolus meristosporus CBS 931.73</name>
    <dbReference type="NCBI Taxonomy" id="1314790"/>
    <lineage>
        <taxon>Eukaryota</taxon>
        <taxon>Fungi</taxon>
        <taxon>Fungi incertae sedis</taxon>
        <taxon>Zoopagomycota</taxon>
        <taxon>Entomophthoromycotina</taxon>
        <taxon>Basidiobolomycetes</taxon>
        <taxon>Basidiobolales</taxon>
        <taxon>Basidiobolaceae</taxon>
        <taxon>Basidiobolus</taxon>
    </lineage>
</organism>